<proteinExistence type="predicted"/>
<organism evidence="1 2">
    <name type="scientific">Monoraphidium neglectum</name>
    <dbReference type="NCBI Taxonomy" id="145388"/>
    <lineage>
        <taxon>Eukaryota</taxon>
        <taxon>Viridiplantae</taxon>
        <taxon>Chlorophyta</taxon>
        <taxon>core chlorophytes</taxon>
        <taxon>Chlorophyceae</taxon>
        <taxon>CS clade</taxon>
        <taxon>Sphaeropleales</taxon>
        <taxon>Selenastraceae</taxon>
        <taxon>Monoraphidium</taxon>
    </lineage>
</organism>
<dbReference type="GO" id="GO:0016491">
    <property type="term" value="F:oxidoreductase activity"/>
    <property type="evidence" value="ECO:0007669"/>
    <property type="project" value="UniProtKB-KW"/>
</dbReference>
<evidence type="ECO:0000313" key="1">
    <source>
        <dbReference type="EMBL" id="KIY91887.1"/>
    </source>
</evidence>
<dbReference type="EC" id="1.14.19.-" evidence="1"/>
<accession>A0A0D2IV97</accession>
<dbReference type="GeneID" id="25733800"/>
<reference evidence="1 2" key="1">
    <citation type="journal article" date="2013" name="BMC Genomics">
        <title>Reconstruction of the lipid metabolism for the microalga Monoraphidium neglectum from its genome sequence reveals characteristics suitable for biofuel production.</title>
        <authorList>
            <person name="Bogen C."/>
            <person name="Al-Dilaimi A."/>
            <person name="Albersmeier A."/>
            <person name="Wichmann J."/>
            <person name="Grundmann M."/>
            <person name="Rupp O."/>
            <person name="Lauersen K.J."/>
            <person name="Blifernez-Klassen O."/>
            <person name="Kalinowski J."/>
            <person name="Goesmann A."/>
            <person name="Mussgnug J.H."/>
            <person name="Kruse O."/>
        </authorList>
    </citation>
    <scope>NUCLEOTIDE SEQUENCE [LARGE SCALE GENOMIC DNA]</scope>
    <source>
        <strain evidence="1 2">SAG 48.87</strain>
    </source>
</reference>
<dbReference type="RefSeq" id="XP_013890907.1">
    <property type="nucleotide sequence ID" value="XM_014035453.1"/>
</dbReference>
<sequence length="81" mass="8883">MAAAMQTSRQLTCYIYAGLPLLAPRSRPQVARKAAAIQVPIMELSDADRAQMAKELGYIQIGREVPSSYSLTDVVKSMPQE</sequence>
<dbReference type="EMBL" id="KK106167">
    <property type="protein sequence ID" value="KIY91887.1"/>
    <property type="molecule type" value="Genomic_DNA"/>
</dbReference>
<evidence type="ECO:0000313" key="2">
    <source>
        <dbReference type="Proteomes" id="UP000054498"/>
    </source>
</evidence>
<protein>
    <submittedName>
        <fullName evidence="1">Omega-6-FAD, chloroplast isoform</fullName>
        <ecNumber evidence="1">1.14.19.-</ecNumber>
    </submittedName>
</protein>
<dbReference type="AlphaFoldDB" id="A0A0D2IV97"/>
<keyword evidence="2" id="KW-1185">Reference proteome</keyword>
<keyword evidence="1" id="KW-0560">Oxidoreductase</keyword>
<name>A0A0D2IV97_9CHLO</name>
<dbReference type="KEGG" id="mng:MNEG_16076"/>
<dbReference type="Proteomes" id="UP000054498">
    <property type="component" value="Unassembled WGS sequence"/>
</dbReference>
<gene>
    <name evidence="1" type="ORF">MNEG_16076</name>
</gene>